<dbReference type="EMBL" id="BAAAZE010000002">
    <property type="protein sequence ID" value="GAA4012834.1"/>
    <property type="molecule type" value="Genomic_DNA"/>
</dbReference>
<dbReference type="RefSeq" id="WP_344761481.1">
    <property type="nucleotide sequence ID" value="NZ_BAAAZE010000002.1"/>
</dbReference>
<dbReference type="Proteomes" id="UP001501353">
    <property type="component" value="Unassembled WGS sequence"/>
</dbReference>
<evidence type="ECO:0000313" key="2">
    <source>
        <dbReference type="Proteomes" id="UP001501353"/>
    </source>
</evidence>
<accession>A0ABP7SK30</accession>
<sequence>MNTFEKNDFTVFTVCNLAYLPKALVLAKSLLQFEGRLLKIYIFDKKINVKLPEMLAEFIWIEDIGVPNLYQMAFKYDITEFSTSLKPFIALGLMEHYEKVIFLDPDTCLFDSLAPVLMDLKNNPIVLTPHYTKPHSDILVDSDIGMMRFGSFNLGFFAITKSAQGLDFLRWWSDRCIRFGYFETQFGLSTDQKWVSIAPCFFPDLYVSFNLGYNVAFWNVQERTLTKTANGKYLVNGEFPLIFFHFSSFDENNPERLTRRPLAEEHRNRQDLHELSFAYSTDLQSHSSAAPQIKYGFDYMSNGDYISPTLRRAYACVAAEFSNDTDPFDAEGPIGKFARRNYLAGKMLTSYQSNSFDDISSHKIKFKLVNMLMRIILRIVGPNRFTNFSRLLVFLSSYRQNRGMWKI</sequence>
<dbReference type="InterPro" id="IPR029044">
    <property type="entry name" value="Nucleotide-diphossugar_trans"/>
</dbReference>
<name>A0ABP7SK30_9BURK</name>
<gene>
    <name evidence="1" type="ORF">GCM10022212_03340</name>
</gene>
<dbReference type="Gene3D" id="3.90.550.10">
    <property type="entry name" value="Spore Coat Polysaccharide Biosynthesis Protein SpsA, Chain A"/>
    <property type="match status" value="1"/>
</dbReference>
<comment type="caution">
    <text evidence="1">The sequence shown here is derived from an EMBL/GenBank/DDBJ whole genome shotgun (WGS) entry which is preliminary data.</text>
</comment>
<evidence type="ECO:0008006" key="3">
    <source>
        <dbReference type="Google" id="ProtNLM"/>
    </source>
</evidence>
<reference evidence="2" key="1">
    <citation type="journal article" date="2019" name="Int. J. Syst. Evol. Microbiol.">
        <title>The Global Catalogue of Microorganisms (GCM) 10K type strain sequencing project: providing services to taxonomists for standard genome sequencing and annotation.</title>
        <authorList>
            <consortium name="The Broad Institute Genomics Platform"/>
            <consortium name="The Broad Institute Genome Sequencing Center for Infectious Disease"/>
            <person name="Wu L."/>
            <person name="Ma J."/>
        </authorList>
    </citation>
    <scope>NUCLEOTIDE SEQUENCE [LARGE SCALE GENOMIC DNA]</scope>
    <source>
        <strain evidence="2">JCM 16673</strain>
    </source>
</reference>
<evidence type="ECO:0000313" key="1">
    <source>
        <dbReference type="EMBL" id="GAA4012834.1"/>
    </source>
</evidence>
<protein>
    <recommendedName>
        <fullName evidence="3">Nucleotide-diphospho-sugar transferase domain-containing protein</fullName>
    </recommendedName>
</protein>
<keyword evidence="2" id="KW-1185">Reference proteome</keyword>
<organism evidence="1 2">
    <name type="scientific">Actimicrobium antarcticum</name>
    <dbReference type="NCBI Taxonomy" id="1051899"/>
    <lineage>
        <taxon>Bacteria</taxon>
        <taxon>Pseudomonadati</taxon>
        <taxon>Pseudomonadota</taxon>
        <taxon>Betaproteobacteria</taxon>
        <taxon>Burkholderiales</taxon>
        <taxon>Oxalobacteraceae</taxon>
        <taxon>Actimicrobium</taxon>
    </lineage>
</organism>
<dbReference type="SUPFAM" id="SSF53448">
    <property type="entry name" value="Nucleotide-diphospho-sugar transferases"/>
    <property type="match status" value="1"/>
</dbReference>
<proteinExistence type="predicted"/>